<dbReference type="InterPro" id="IPR031365">
    <property type="entry name" value="CMIP6"/>
</dbReference>
<sequence>MYQGAEINLPRKKKVREAFRSNTYRIFNEKVPEQLNPDDAYKDNKYASRAPEMTELLKTHNNPQPHNVKIISTNVRFLNEPILYMETETTKGEQDKWWLNAPDKKHPREPTYSKESTQRCDYQPVKHIPGIRAVKFATYTSLELQ</sequence>
<proteinExistence type="predicted"/>
<organism evidence="2 3">
    <name type="scientific">Silurus meridionalis</name>
    <name type="common">Southern catfish</name>
    <name type="synonym">Silurus soldatovi meridionalis</name>
    <dbReference type="NCBI Taxonomy" id="175797"/>
    <lineage>
        <taxon>Eukaryota</taxon>
        <taxon>Metazoa</taxon>
        <taxon>Chordata</taxon>
        <taxon>Craniata</taxon>
        <taxon>Vertebrata</taxon>
        <taxon>Euteleostomi</taxon>
        <taxon>Actinopterygii</taxon>
        <taxon>Neopterygii</taxon>
        <taxon>Teleostei</taxon>
        <taxon>Ostariophysi</taxon>
        <taxon>Siluriformes</taxon>
        <taxon>Siluridae</taxon>
        <taxon>Silurus</taxon>
    </lineage>
</organism>
<reference evidence="2" key="1">
    <citation type="submission" date="2020-08" db="EMBL/GenBank/DDBJ databases">
        <title>Chromosome-level assembly of Southern catfish (Silurus meridionalis) provides insights into visual adaptation to the nocturnal and benthic lifestyles.</title>
        <authorList>
            <person name="Zhang Y."/>
            <person name="Wang D."/>
            <person name="Peng Z."/>
        </authorList>
    </citation>
    <scope>NUCLEOTIDE SEQUENCE</scope>
    <source>
        <strain evidence="2">SWU-2019-XX</strain>
        <tissue evidence="2">Muscle</tissue>
    </source>
</reference>
<dbReference type="PANTHER" id="PTHR35087">
    <property type="entry name" value="SIMILAR TO HYPOTHETICAL PROTEIN FLJ40298"/>
    <property type="match status" value="1"/>
</dbReference>
<comment type="caution">
    <text evidence="2">The sequence shown here is derived from an EMBL/GenBank/DDBJ whole genome shotgun (WGS) entry which is preliminary data.</text>
</comment>
<dbReference type="Pfam" id="PF15667">
    <property type="entry name" value="CMIP6"/>
    <property type="match status" value="1"/>
</dbReference>
<keyword evidence="3" id="KW-1185">Reference proteome</keyword>
<dbReference type="PANTHER" id="PTHR35087:SF1">
    <property type="entry name" value="RIKEN CDNA 4930505A04 GENE"/>
    <property type="match status" value="1"/>
</dbReference>
<dbReference type="EMBL" id="JABFDY010000009">
    <property type="protein sequence ID" value="KAF7703362.1"/>
    <property type="molecule type" value="Genomic_DNA"/>
</dbReference>
<dbReference type="Proteomes" id="UP000606274">
    <property type="component" value="Unassembled WGS sequence"/>
</dbReference>
<accession>A0A8T0B934</accession>
<name>A0A8T0B934_SILME</name>
<feature type="region of interest" description="Disordered" evidence="1">
    <location>
        <begin position="95"/>
        <end position="118"/>
    </location>
</feature>
<dbReference type="AlphaFoldDB" id="A0A8T0B934"/>
<evidence type="ECO:0000313" key="3">
    <source>
        <dbReference type="Proteomes" id="UP000606274"/>
    </source>
</evidence>
<protein>
    <submittedName>
        <fullName evidence="2">Uncharacterized protein</fullName>
    </submittedName>
</protein>
<evidence type="ECO:0000256" key="1">
    <source>
        <dbReference type="SAM" id="MobiDB-lite"/>
    </source>
</evidence>
<gene>
    <name evidence="2" type="ORF">HF521_022369</name>
</gene>
<evidence type="ECO:0000313" key="2">
    <source>
        <dbReference type="EMBL" id="KAF7703362.1"/>
    </source>
</evidence>